<keyword evidence="2" id="KW-0732">Signal</keyword>
<feature type="transmembrane region" description="Helical" evidence="1">
    <location>
        <begin position="57"/>
        <end position="78"/>
    </location>
</feature>
<dbReference type="Proteomes" id="UP000036681">
    <property type="component" value="Unplaced"/>
</dbReference>
<keyword evidence="3" id="KW-1185">Reference proteome</keyword>
<name>A0A0M3I7Y0_ASCLU</name>
<keyword evidence="1" id="KW-1133">Transmembrane helix</keyword>
<evidence type="ECO:0000313" key="3">
    <source>
        <dbReference type="Proteomes" id="UP000036681"/>
    </source>
</evidence>
<keyword evidence="1" id="KW-0472">Membrane</keyword>
<dbReference type="WBParaSite" id="ALUE_0001336801-mRNA-1">
    <property type="protein sequence ID" value="ALUE_0001336801-mRNA-1"/>
    <property type="gene ID" value="ALUE_0001336801"/>
</dbReference>
<evidence type="ECO:0000313" key="4">
    <source>
        <dbReference type="WBParaSite" id="ALUE_0001336801-mRNA-1"/>
    </source>
</evidence>
<accession>A0A0M3I7Y0</accession>
<feature type="transmembrane region" description="Helical" evidence="1">
    <location>
        <begin position="33"/>
        <end position="50"/>
    </location>
</feature>
<feature type="signal peptide" evidence="2">
    <location>
        <begin position="1"/>
        <end position="24"/>
    </location>
</feature>
<feature type="chain" id="PRO_5005656682" evidence="2">
    <location>
        <begin position="25"/>
        <end position="91"/>
    </location>
</feature>
<dbReference type="AlphaFoldDB" id="A0A0M3I7Y0"/>
<evidence type="ECO:0000256" key="2">
    <source>
        <dbReference type="SAM" id="SignalP"/>
    </source>
</evidence>
<organism evidence="3 4">
    <name type="scientific">Ascaris lumbricoides</name>
    <name type="common">Giant roundworm</name>
    <dbReference type="NCBI Taxonomy" id="6252"/>
    <lineage>
        <taxon>Eukaryota</taxon>
        <taxon>Metazoa</taxon>
        <taxon>Ecdysozoa</taxon>
        <taxon>Nematoda</taxon>
        <taxon>Chromadorea</taxon>
        <taxon>Rhabditida</taxon>
        <taxon>Spirurina</taxon>
        <taxon>Ascaridomorpha</taxon>
        <taxon>Ascaridoidea</taxon>
        <taxon>Ascarididae</taxon>
        <taxon>Ascaris</taxon>
    </lineage>
</organism>
<protein>
    <submittedName>
        <fullName evidence="4">Uncharacterized protein</fullName>
    </submittedName>
</protein>
<sequence>MRSVYFQAMLFALFLLSFPNSASWLCSILAYQALQPILAIFIDMVIVSIPTCSGYQVFCFTLSIFHLILVLSTVFRMFGFDIYIDWNGTDD</sequence>
<reference evidence="4" key="1">
    <citation type="submission" date="2017-02" db="UniProtKB">
        <authorList>
            <consortium name="WormBaseParasite"/>
        </authorList>
    </citation>
    <scope>IDENTIFICATION</scope>
</reference>
<keyword evidence="1" id="KW-0812">Transmembrane</keyword>
<proteinExistence type="predicted"/>
<evidence type="ECO:0000256" key="1">
    <source>
        <dbReference type="SAM" id="Phobius"/>
    </source>
</evidence>